<sequence length="346" mass="37045">MKTAYAADDTAAPERRAKPRSYAVLRLGTINGSWSSALAVSALGKAAGAVGLDIEGGYRPALFIPGRPPQPLYTDGPGEATGINIRTEIVGWFRQGSFTQAFRWWREQLATLSSLGGGSSHAAAINNRSEIVGWSEAAPGAAHAVYWWGERLIDLGTWGGYAAQATALNERGDIVGFREVLVDGVGVRQGVRLMRGRRPQLLPTLPGYESVVPASINNRGDIGGYMYPANNYLFGRVAFIYADGKYKLFPTQSGNPSVGTSLNVHRDLVGYIFDGNADPRDRGIAWLDGGKQSVGLVALPEALQAGWYALGGANAINDVGVIVGDGQYRVPPGRRSSEAYMLIPRY</sequence>
<dbReference type="EMBL" id="JABBFW010000015">
    <property type="protein sequence ID" value="NML17088.1"/>
    <property type="molecule type" value="Genomic_DNA"/>
</dbReference>
<name>A0A848FCN4_9BURK</name>
<reference evidence="1 2" key="1">
    <citation type="submission" date="2020-04" db="EMBL/GenBank/DDBJ databases">
        <title>Azohydromonas sp. isolated from soil.</title>
        <authorList>
            <person name="Dahal R.H."/>
        </authorList>
    </citation>
    <scope>NUCLEOTIDE SEQUENCE [LARGE SCALE GENOMIC DNA]</scope>
    <source>
        <strain evidence="1 2">G-1-1-14</strain>
    </source>
</reference>
<dbReference type="AlphaFoldDB" id="A0A848FCN4"/>
<keyword evidence="2" id="KW-1185">Reference proteome</keyword>
<dbReference type="RefSeq" id="WP_169161995.1">
    <property type="nucleotide sequence ID" value="NZ_JABBFW010000015.1"/>
</dbReference>
<evidence type="ECO:0000313" key="2">
    <source>
        <dbReference type="Proteomes" id="UP000574067"/>
    </source>
</evidence>
<comment type="caution">
    <text evidence="1">The sequence shown here is derived from an EMBL/GenBank/DDBJ whole genome shotgun (WGS) entry which is preliminary data.</text>
</comment>
<organism evidence="1 2">
    <name type="scientific">Azohydromonas caseinilytica</name>
    <dbReference type="NCBI Taxonomy" id="2728836"/>
    <lineage>
        <taxon>Bacteria</taxon>
        <taxon>Pseudomonadati</taxon>
        <taxon>Pseudomonadota</taxon>
        <taxon>Betaproteobacteria</taxon>
        <taxon>Burkholderiales</taxon>
        <taxon>Sphaerotilaceae</taxon>
        <taxon>Azohydromonas</taxon>
    </lineage>
</organism>
<protein>
    <submittedName>
        <fullName evidence="1">Uncharacterized protein</fullName>
    </submittedName>
</protein>
<accession>A0A848FCN4</accession>
<dbReference type="Proteomes" id="UP000574067">
    <property type="component" value="Unassembled WGS sequence"/>
</dbReference>
<proteinExistence type="predicted"/>
<dbReference type="InterPro" id="IPR014262">
    <property type="entry name" value="HAF_rpt"/>
</dbReference>
<evidence type="ECO:0000313" key="1">
    <source>
        <dbReference type="EMBL" id="NML17088.1"/>
    </source>
</evidence>
<dbReference type="NCBIfam" id="TIGR02913">
    <property type="entry name" value="HAF_rpt"/>
    <property type="match status" value="1"/>
</dbReference>
<gene>
    <name evidence="1" type="ORF">HHL10_19095</name>
</gene>